<comment type="caution">
    <text evidence="2">The sequence shown here is derived from an EMBL/GenBank/DDBJ whole genome shotgun (WGS) entry which is preliminary data.</text>
</comment>
<proteinExistence type="predicted"/>
<accession>A0ABQ2H2S6</accession>
<feature type="signal peptide" evidence="1">
    <location>
        <begin position="1"/>
        <end position="23"/>
    </location>
</feature>
<gene>
    <name evidence="2" type="ORF">GCM10009425_45880</name>
</gene>
<dbReference type="EMBL" id="BMNW01000017">
    <property type="protein sequence ID" value="GGM30105.1"/>
    <property type="molecule type" value="Genomic_DNA"/>
</dbReference>
<name>A0ABQ2H2S6_9PSED</name>
<reference evidence="3" key="1">
    <citation type="journal article" date="2019" name="Int. J. Syst. Evol. Microbiol.">
        <title>The Global Catalogue of Microorganisms (GCM) 10K type strain sequencing project: providing services to taxonomists for standard genome sequencing and annotation.</title>
        <authorList>
            <consortium name="The Broad Institute Genomics Platform"/>
            <consortium name="The Broad Institute Genome Sequencing Center for Infectious Disease"/>
            <person name="Wu L."/>
            <person name="Ma J."/>
        </authorList>
    </citation>
    <scope>NUCLEOTIDE SEQUENCE [LARGE SCALE GENOMIC DNA]</scope>
    <source>
        <strain evidence="3">JCM 13501</strain>
    </source>
</reference>
<organism evidence="2 3">
    <name type="scientific">Pseudomonas asuensis</name>
    <dbReference type="NCBI Taxonomy" id="1825787"/>
    <lineage>
        <taxon>Bacteria</taxon>
        <taxon>Pseudomonadati</taxon>
        <taxon>Pseudomonadota</taxon>
        <taxon>Gammaproteobacteria</taxon>
        <taxon>Pseudomonadales</taxon>
        <taxon>Pseudomonadaceae</taxon>
        <taxon>Pseudomonas</taxon>
    </lineage>
</organism>
<sequence>MLGQPLKIAAVLMFSFAPLMTLAADPTSKEILDQAEAQKSSYLKTLEQLVSIDTG</sequence>
<keyword evidence="1" id="KW-0732">Signal</keyword>
<keyword evidence="3" id="KW-1185">Reference proteome</keyword>
<protein>
    <submittedName>
        <fullName evidence="2">Uncharacterized protein</fullName>
    </submittedName>
</protein>
<dbReference type="Proteomes" id="UP000616499">
    <property type="component" value="Unassembled WGS sequence"/>
</dbReference>
<evidence type="ECO:0000256" key="1">
    <source>
        <dbReference type="SAM" id="SignalP"/>
    </source>
</evidence>
<evidence type="ECO:0000313" key="3">
    <source>
        <dbReference type="Proteomes" id="UP000616499"/>
    </source>
</evidence>
<evidence type="ECO:0000313" key="2">
    <source>
        <dbReference type="EMBL" id="GGM30105.1"/>
    </source>
</evidence>
<feature type="chain" id="PRO_5045197853" evidence="1">
    <location>
        <begin position="24"/>
        <end position="55"/>
    </location>
</feature>